<dbReference type="Gene3D" id="2.60.40.730">
    <property type="entry name" value="SOR catalytic domain"/>
    <property type="match status" value="1"/>
</dbReference>
<evidence type="ECO:0000256" key="7">
    <source>
        <dbReference type="ARBA" id="ARBA00023004"/>
    </source>
</evidence>
<evidence type="ECO:0000256" key="4">
    <source>
        <dbReference type="ARBA" id="ARBA00022448"/>
    </source>
</evidence>
<dbReference type="Gene3D" id="2.20.28.100">
    <property type="entry name" value="Desulphoferrodoxin, N-terminal domain"/>
    <property type="match status" value="1"/>
</dbReference>
<dbReference type="SUPFAM" id="SSF57802">
    <property type="entry name" value="Rubredoxin-like"/>
    <property type="match status" value="1"/>
</dbReference>
<dbReference type="InterPro" id="IPR038094">
    <property type="entry name" value="Desulfoferrodoxin_N_sf"/>
</dbReference>
<organism evidence="13 14">
    <name type="scientific">Candidatus Scatousia excrementigallinarum</name>
    <dbReference type="NCBI Taxonomy" id="2840935"/>
    <lineage>
        <taxon>Bacteria</taxon>
        <taxon>Candidatus Scatousia</taxon>
    </lineage>
</organism>
<keyword evidence="7" id="KW-0408">Iron</keyword>
<evidence type="ECO:0000256" key="6">
    <source>
        <dbReference type="ARBA" id="ARBA00022982"/>
    </source>
</evidence>
<dbReference type="Proteomes" id="UP000823928">
    <property type="component" value="Unassembled WGS sequence"/>
</dbReference>
<dbReference type="PANTHER" id="PTHR36541">
    <property type="entry name" value="SUPEROXIDE REDUCTASE-RELATED"/>
    <property type="match status" value="1"/>
</dbReference>
<dbReference type="InterPro" id="IPR036073">
    <property type="entry name" value="Desulfoferrodoxin_Fe-bd_dom_sf"/>
</dbReference>
<evidence type="ECO:0000256" key="3">
    <source>
        <dbReference type="ARBA" id="ARBA00014839"/>
    </source>
</evidence>
<dbReference type="InterPro" id="IPR051233">
    <property type="entry name" value="Desulfoferrodoxin_SOR"/>
</dbReference>
<evidence type="ECO:0000259" key="11">
    <source>
        <dbReference type="Pfam" id="PF01880"/>
    </source>
</evidence>
<dbReference type="Pfam" id="PF06397">
    <property type="entry name" value="Desulfoferrod_N"/>
    <property type="match status" value="1"/>
</dbReference>
<dbReference type="Pfam" id="PF01880">
    <property type="entry name" value="Desulfoferrodox"/>
    <property type="match status" value="1"/>
</dbReference>
<comment type="similarity">
    <text evidence="1">Belongs to the desulfoferrodoxin family.</text>
</comment>
<dbReference type="NCBIfam" id="TIGR00319">
    <property type="entry name" value="desulf_FeS4"/>
    <property type="match status" value="1"/>
</dbReference>
<proteinExistence type="inferred from homology"/>
<evidence type="ECO:0000256" key="1">
    <source>
        <dbReference type="ARBA" id="ARBA00005941"/>
    </source>
</evidence>
<evidence type="ECO:0000256" key="5">
    <source>
        <dbReference type="ARBA" id="ARBA00022723"/>
    </source>
</evidence>
<dbReference type="InterPro" id="IPR002742">
    <property type="entry name" value="Desulfoferrodoxin_Fe-bd_dom"/>
</dbReference>
<dbReference type="SUPFAM" id="SSF49367">
    <property type="entry name" value="Superoxide reductase-like"/>
    <property type="match status" value="1"/>
</dbReference>
<feature type="domain" description="Desulfoferrodoxin N-terminal" evidence="12">
    <location>
        <begin position="2"/>
        <end position="37"/>
    </location>
</feature>
<reference evidence="13" key="2">
    <citation type="journal article" date="2021" name="PeerJ">
        <title>Extensive microbial diversity within the chicken gut microbiome revealed by metagenomics and culture.</title>
        <authorList>
            <person name="Gilroy R."/>
            <person name="Ravi A."/>
            <person name="Getino M."/>
            <person name="Pursley I."/>
            <person name="Horton D.L."/>
            <person name="Alikhan N.F."/>
            <person name="Baker D."/>
            <person name="Gharbi K."/>
            <person name="Hall N."/>
            <person name="Watson M."/>
            <person name="Adriaenssens E.M."/>
            <person name="Foster-Nyarko E."/>
            <person name="Jarju S."/>
            <person name="Secka A."/>
            <person name="Antonio M."/>
            <person name="Oren A."/>
            <person name="Chaudhuri R.R."/>
            <person name="La Ragione R."/>
            <person name="Hildebrand F."/>
            <person name="Pallen M.J."/>
        </authorList>
    </citation>
    <scope>NUCLEOTIDE SEQUENCE</scope>
    <source>
        <strain evidence="13">6276</strain>
    </source>
</reference>
<dbReference type="GO" id="GO:0005506">
    <property type="term" value="F:iron ion binding"/>
    <property type="evidence" value="ECO:0007669"/>
    <property type="project" value="InterPro"/>
</dbReference>
<keyword evidence="6" id="KW-0249">Electron transport</keyword>
<evidence type="ECO:0000256" key="2">
    <source>
        <dbReference type="ARBA" id="ARBA00012679"/>
    </source>
</evidence>
<protein>
    <recommendedName>
        <fullName evidence="3">Desulfoferrodoxin</fullName>
        <ecNumber evidence="2">1.15.1.2</ecNumber>
    </recommendedName>
    <alternativeName>
        <fullName evidence="9">Superoxide reductase</fullName>
    </alternativeName>
</protein>
<dbReference type="AlphaFoldDB" id="A0A9D1JMI0"/>
<evidence type="ECO:0000259" key="12">
    <source>
        <dbReference type="Pfam" id="PF06397"/>
    </source>
</evidence>
<evidence type="ECO:0000256" key="10">
    <source>
        <dbReference type="ARBA" id="ARBA00047448"/>
    </source>
</evidence>
<evidence type="ECO:0000256" key="8">
    <source>
        <dbReference type="ARBA" id="ARBA00024690"/>
    </source>
</evidence>
<keyword evidence="4" id="KW-0813">Transport</keyword>
<comment type="catalytic activity">
    <reaction evidence="10">
        <text>reduced [rubredoxin] + superoxide + 2 H(+) = oxidized [rubredoxin] + H2O2</text>
        <dbReference type="Rhea" id="RHEA:21324"/>
        <dbReference type="Rhea" id="RHEA-COMP:10302"/>
        <dbReference type="Rhea" id="RHEA-COMP:10303"/>
        <dbReference type="ChEBI" id="CHEBI:15378"/>
        <dbReference type="ChEBI" id="CHEBI:16240"/>
        <dbReference type="ChEBI" id="CHEBI:18421"/>
        <dbReference type="ChEBI" id="CHEBI:29033"/>
        <dbReference type="ChEBI" id="CHEBI:29034"/>
        <dbReference type="EC" id="1.15.1.2"/>
    </reaction>
</comment>
<reference evidence="13" key="1">
    <citation type="submission" date="2020-10" db="EMBL/GenBank/DDBJ databases">
        <authorList>
            <person name="Gilroy R."/>
        </authorList>
    </citation>
    <scope>NUCLEOTIDE SEQUENCE</scope>
    <source>
        <strain evidence="13">6276</strain>
    </source>
</reference>
<accession>A0A9D1JMI0</accession>
<name>A0A9D1JMI0_9BACT</name>
<comment type="function">
    <text evidence="8">Catalyzes the one-electron reduction of superoxide anion radical to hydrogen peroxide at a nonheme ferrous iron center. Plays a fundamental role in case of oxidative stress via its superoxide detoxification activity.</text>
</comment>
<comment type="caution">
    <text evidence="13">The sequence shown here is derived from an EMBL/GenBank/DDBJ whole genome shotgun (WGS) entry which is preliminary data.</text>
</comment>
<keyword evidence="5" id="KW-0479">Metal-binding</keyword>
<feature type="domain" description="Desulfoferrodoxin ferrous iron-binding" evidence="11">
    <location>
        <begin position="44"/>
        <end position="127"/>
    </location>
</feature>
<dbReference type="GO" id="GO:0050605">
    <property type="term" value="F:superoxide reductase activity"/>
    <property type="evidence" value="ECO:0007669"/>
    <property type="project" value="UniProtKB-EC"/>
</dbReference>
<evidence type="ECO:0000313" key="14">
    <source>
        <dbReference type="Proteomes" id="UP000823928"/>
    </source>
</evidence>
<evidence type="ECO:0000256" key="9">
    <source>
        <dbReference type="ARBA" id="ARBA00031398"/>
    </source>
</evidence>
<dbReference type="EMBL" id="DVIU01000114">
    <property type="protein sequence ID" value="HIS36062.1"/>
    <property type="molecule type" value="Genomic_DNA"/>
</dbReference>
<dbReference type="InterPro" id="IPR004462">
    <property type="entry name" value="Desulfoferrodoxin_N"/>
</dbReference>
<gene>
    <name evidence="13" type="ORF">IAC10_05460</name>
</gene>
<evidence type="ECO:0000313" key="13">
    <source>
        <dbReference type="EMBL" id="HIS36062.1"/>
    </source>
</evidence>
<dbReference type="PANTHER" id="PTHR36541:SF1">
    <property type="entry name" value="SUPEROXIDE REDUCTASE-RELATED"/>
    <property type="match status" value="1"/>
</dbReference>
<sequence>MTERLEMYRCEICGNLVQVILAGGGELVCCGQPMTLMKPNTMEDAALEKHVPVYIQRENGVEIQVGSVLHPMNDDHYIMFIESISEDRNRMKLQYLHPGQEAKMLLEQKIGKEKALEFCNLHGLWEGESD</sequence>
<dbReference type="CDD" id="cd00974">
    <property type="entry name" value="DSRD"/>
    <property type="match status" value="1"/>
</dbReference>
<dbReference type="EC" id="1.15.1.2" evidence="2"/>